<evidence type="ECO:0000256" key="4">
    <source>
        <dbReference type="ARBA" id="ARBA00022597"/>
    </source>
</evidence>
<dbReference type="InterPro" id="IPR036662">
    <property type="entry name" value="PTS_EIIA_man-typ_sf"/>
</dbReference>
<dbReference type="CDD" id="cd00006">
    <property type="entry name" value="PTS_IIA_man"/>
    <property type="match status" value="1"/>
</dbReference>
<evidence type="ECO:0000256" key="3">
    <source>
        <dbReference type="ARBA" id="ARBA00022490"/>
    </source>
</evidence>
<dbReference type="AlphaFoldDB" id="B6G883"/>
<feature type="domain" description="PTS EIIA type-4" evidence="8">
    <location>
        <begin position="1"/>
        <end position="126"/>
    </location>
</feature>
<dbReference type="Gene3D" id="3.40.50.510">
    <property type="entry name" value="Phosphotransferase system, mannose-type IIA component"/>
    <property type="match status" value="1"/>
</dbReference>
<accession>B6G883</accession>
<keyword evidence="3" id="KW-0963">Cytoplasm</keyword>
<sequence>MVGFVLTGHGQFSNGLKSAVDMVAGDQPNFAIVPFEGSEAVTFGDDLRKTITDMAAECDGVLVFVDLWGGTPFNQSMIISSDVENMEIVTGTNLPMLVELVMTRAFGDPTLEELAERAVTVGAEGVKHTHFEAATDDDDDEM</sequence>
<dbReference type="PANTHER" id="PTHR33799">
    <property type="entry name" value="PTS PERMEASE-RELATED-RELATED"/>
    <property type="match status" value="1"/>
</dbReference>
<dbReference type="HOGENOM" id="CLU_123235_1_0_11"/>
<proteinExistence type="predicted"/>
<dbReference type="GO" id="GO:0016020">
    <property type="term" value="C:membrane"/>
    <property type="evidence" value="ECO:0007669"/>
    <property type="project" value="InterPro"/>
</dbReference>
<dbReference type="eggNOG" id="COG2893">
    <property type="taxonomic scope" value="Bacteria"/>
</dbReference>
<keyword evidence="2" id="KW-0813">Transport</keyword>
<organism evidence="9 10">
    <name type="scientific">Collinsella stercoris DSM 13279</name>
    <dbReference type="NCBI Taxonomy" id="445975"/>
    <lineage>
        <taxon>Bacteria</taxon>
        <taxon>Bacillati</taxon>
        <taxon>Actinomycetota</taxon>
        <taxon>Coriobacteriia</taxon>
        <taxon>Coriobacteriales</taxon>
        <taxon>Coriobacteriaceae</taxon>
        <taxon>Collinsella</taxon>
    </lineage>
</organism>
<evidence type="ECO:0000256" key="7">
    <source>
        <dbReference type="ARBA" id="ARBA00022777"/>
    </source>
</evidence>
<keyword evidence="7" id="KW-0418">Kinase</keyword>
<keyword evidence="4" id="KW-0762">Sugar transport</keyword>
<dbReference type="GeneID" id="98002640"/>
<dbReference type="Pfam" id="PF03610">
    <property type="entry name" value="EIIA-man"/>
    <property type="match status" value="1"/>
</dbReference>
<dbReference type="OrthoDB" id="3183705at2"/>
<dbReference type="RefSeq" id="WP_006719883.1">
    <property type="nucleotide sequence ID" value="NZ_CP085935.1"/>
</dbReference>
<dbReference type="SUPFAM" id="SSF53062">
    <property type="entry name" value="PTS system fructose IIA component-like"/>
    <property type="match status" value="1"/>
</dbReference>
<dbReference type="InterPro" id="IPR051471">
    <property type="entry name" value="Bacterial_PTS_sugar_comp"/>
</dbReference>
<dbReference type="GO" id="GO:0009401">
    <property type="term" value="P:phosphoenolpyruvate-dependent sugar phosphotransferase system"/>
    <property type="evidence" value="ECO:0007669"/>
    <property type="project" value="UniProtKB-KW"/>
</dbReference>
<gene>
    <name evidence="9" type="ORF">COLSTE_00273</name>
</gene>
<evidence type="ECO:0000256" key="2">
    <source>
        <dbReference type="ARBA" id="ARBA00022448"/>
    </source>
</evidence>
<protein>
    <submittedName>
        <fullName evidence="9">PTS system fructose IIA component</fullName>
    </submittedName>
</protein>
<reference evidence="9 10" key="2">
    <citation type="submission" date="2008-10" db="EMBL/GenBank/DDBJ databases">
        <authorList>
            <person name="Fulton L."/>
            <person name="Clifton S."/>
            <person name="Fulton B."/>
            <person name="Xu J."/>
            <person name="Minx P."/>
            <person name="Pepin K.H."/>
            <person name="Johnson M."/>
            <person name="Thiruvilangam P."/>
            <person name="Bhonagiri V."/>
            <person name="Nash W.E."/>
            <person name="Mardis E.R."/>
            <person name="Wilson R.K."/>
        </authorList>
    </citation>
    <scope>NUCLEOTIDE SEQUENCE [LARGE SCALE GENOMIC DNA]</scope>
    <source>
        <strain evidence="9 10">DSM 13279</strain>
    </source>
</reference>
<dbReference type="InterPro" id="IPR004701">
    <property type="entry name" value="PTS_EIIA_man-typ"/>
</dbReference>
<dbReference type="Proteomes" id="UP000003560">
    <property type="component" value="Unassembled WGS sequence"/>
</dbReference>
<name>B6G883_9ACTN</name>
<evidence type="ECO:0000313" key="10">
    <source>
        <dbReference type="Proteomes" id="UP000003560"/>
    </source>
</evidence>
<dbReference type="STRING" id="445975.COLSTE_00273"/>
<keyword evidence="10" id="KW-1185">Reference proteome</keyword>
<dbReference type="GO" id="GO:0016301">
    <property type="term" value="F:kinase activity"/>
    <property type="evidence" value="ECO:0007669"/>
    <property type="project" value="UniProtKB-KW"/>
</dbReference>
<comment type="caution">
    <text evidence="9">The sequence shown here is derived from an EMBL/GenBank/DDBJ whole genome shotgun (WGS) entry which is preliminary data.</text>
</comment>
<evidence type="ECO:0000256" key="6">
    <source>
        <dbReference type="ARBA" id="ARBA00022683"/>
    </source>
</evidence>
<comment type="subcellular location">
    <subcellularLocation>
        <location evidence="1">Cytoplasm</location>
    </subcellularLocation>
</comment>
<dbReference type="InterPro" id="IPR033887">
    <property type="entry name" value="PTS_IIA_man"/>
</dbReference>
<evidence type="ECO:0000256" key="1">
    <source>
        <dbReference type="ARBA" id="ARBA00004496"/>
    </source>
</evidence>
<dbReference type="PROSITE" id="PS51096">
    <property type="entry name" value="PTS_EIIA_TYPE_4"/>
    <property type="match status" value="1"/>
</dbReference>
<evidence type="ECO:0000313" key="9">
    <source>
        <dbReference type="EMBL" id="EEA91505.1"/>
    </source>
</evidence>
<keyword evidence="6" id="KW-0598">Phosphotransferase system</keyword>
<evidence type="ECO:0000259" key="8">
    <source>
        <dbReference type="PROSITE" id="PS51096"/>
    </source>
</evidence>
<evidence type="ECO:0000256" key="5">
    <source>
        <dbReference type="ARBA" id="ARBA00022679"/>
    </source>
</evidence>
<dbReference type="GO" id="GO:0005737">
    <property type="term" value="C:cytoplasm"/>
    <property type="evidence" value="ECO:0007669"/>
    <property type="project" value="UniProtKB-SubCell"/>
</dbReference>
<reference evidence="9 10" key="1">
    <citation type="submission" date="2008-10" db="EMBL/GenBank/DDBJ databases">
        <title>Draft genome sequence of Collinsella stercoris (DSM 13279).</title>
        <authorList>
            <person name="Sudarsanam P."/>
            <person name="Ley R."/>
            <person name="Guruge J."/>
            <person name="Turnbaugh P.J."/>
            <person name="Mahowald M."/>
            <person name="Liep D."/>
            <person name="Gordon J."/>
        </authorList>
    </citation>
    <scope>NUCLEOTIDE SEQUENCE [LARGE SCALE GENOMIC DNA]</scope>
    <source>
        <strain evidence="9 10">DSM 13279</strain>
    </source>
</reference>
<dbReference type="PANTHER" id="PTHR33799:SF1">
    <property type="entry name" value="PTS SYSTEM MANNOSE-SPECIFIC EIIAB COMPONENT-RELATED"/>
    <property type="match status" value="1"/>
</dbReference>
<keyword evidence="5" id="KW-0808">Transferase</keyword>
<dbReference type="EMBL" id="ABXJ01000014">
    <property type="protein sequence ID" value="EEA91505.1"/>
    <property type="molecule type" value="Genomic_DNA"/>
</dbReference>